<dbReference type="AlphaFoldDB" id="A0AAV9WSD3"/>
<comment type="caution">
    <text evidence="1">The sequence shown here is derived from an EMBL/GenBank/DDBJ whole genome shotgun (WGS) entry which is preliminary data.</text>
</comment>
<accession>A0AAV9WSD3</accession>
<gene>
    <name evidence="1" type="ORF">TWF694_006116</name>
</gene>
<organism evidence="1 2">
    <name type="scientific">Orbilia ellipsospora</name>
    <dbReference type="NCBI Taxonomy" id="2528407"/>
    <lineage>
        <taxon>Eukaryota</taxon>
        <taxon>Fungi</taxon>
        <taxon>Dikarya</taxon>
        <taxon>Ascomycota</taxon>
        <taxon>Pezizomycotina</taxon>
        <taxon>Orbiliomycetes</taxon>
        <taxon>Orbiliales</taxon>
        <taxon>Orbiliaceae</taxon>
        <taxon>Orbilia</taxon>
    </lineage>
</organism>
<name>A0AAV9WSD3_9PEZI</name>
<dbReference type="EMBL" id="JAVHJO010000019">
    <property type="protein sequence ID" value="KAK6523224.1"/>
    <property type="molecule type" value="Genomic_DNA"/>
</dbReference>
<evidence type="ECO:0000313" key="1">
    <source>
        <dbReference type="EMBL" id="KAK6523224.1"/>
    </source>
</evidence>
<sequence>MISTIDPRNPPSFKLKGVKTDCAPDEIAGAYVLFYNACACQSGFDPKGSNAHYTLPPNKPDERYLTQTPTFIPPPPSYLIPGITSLGRLGARSESVPPVSLDPSLSREFAAISSLILAAGGAPKVTTTVTYTSGSQTFTTTETNIAWYVTGTGGGPTAVPTAFPPPNPFEIPLTPVIPAPSVTTMMTILSPSMNAMMSSTFSTYIMLTMTDSMGMSGTMMSMTSGATGAASTDNSIPVLKRFVENLVGWI</sequence>
<evidence type="ECO:0000313" key="2">
    <source>
        <dbReference type="Proteomes" id="UP001365542"/>
    </source>
</evidence>
<dbReference type="Proteomes" id="UP001365542">
    <property type="component" value="Unassembled WGS sequence"/>
</dbReference>
<protein>
    <submittedName>
        <fullName evidence="1">Uncharacterized protein</fullName>
    </submittedName>
</protein>
<keyword evidence="2" id="KW-1185">Reference proteome</keyword>
<proteinExistence type="predicted"/>
<reference evidence="1 2" key="1">
    <citation type="submission" date="2019-10" db="EMBL/GenBank/DDBJ databases">
        <authorList>
            <person name="Palmer J.M."/>
        </authorList>
    </citation>
    <scope>NUCLEOTIDE SEQUENCE [LARGE SCALE GENOMIC DNA]</scope>
    <source>
        <strain evidence="1 2">TWF694</strain>
    </source>
</reference>